<reference evidence="1 2" key="1">
    <citation type="journal article" date="2019" name="Commun. Biol.">
        <title>The bagworm genome reveals a unique fibroin gene that provides high tensile strength.</title>
        <authorList>
            <person name="Kono N."/>
            <person name="Nakamura H."/>
            <person name="Ohtoshi R."/>
            <person name="Tomita M."/>
            <person name="Numata K."/>
            <person name="Arakawa K."/>
        </authorList>
    </citation>
    <scope>NUCLEOTIDE SEQUENCE [LARGE SCALE GENOMIC DNA]</scope>
</reference>
<gene>
    <name evidence="1" type="ORF">EVAR_30632_1</name>
</gene>
<dbReference type="AlphaFoldDB" id="A0A4C1VTN9"/>
<name>A0A4C1VTN9_EUMVA</name>
<evidence type="ECO:0000313" key="1">
    <source>
        <dbReference type="EMBL" id="GBP41194.1"/>
    </source>
</evidence>
<dbReference type="EMBL" id="BGZK01000395">
    <property type="protein sequence ID" value="GBP41194.1"/>
    <property type="molecule type" value="Genomic_DNA"/>
</dbReference>
<proteinExistence type="predicted"/>
<accession>A0A4C1VTN9</accession>
<organism evidence="1 2">
    <name type="scientific">Eumeta variegata</name>
    <name type="common">Bagworm moth</name>
    <name type="synonym">Eumeta japonica</name>
    <dbReference type="NCBI Taxonomy" id="151549"/>
    <lineage>
        <taxon>Eukaryota</taxon>
        <taxon>Metazoa</taxon>
        <taxon>Ecdysozoa</taxon>
        <taxon>Arthropoda</taxon>
        <taxon>Hexapoda</taxon>
        <taxon>Insecta</taxon>
        <taxon>Pterygota</taxon>
        <taxon>Neoptera</taxon>
        <taxon>Endopterygota</taxon>
        <taxon>Lepidoptera</taxon>
        <taxon>Glossata</taxon>
        <taxon>Ditrysia</taxon>
        <taxon>Tineoidea</taxon>
        <taxon>Psychidae</taxon>
        <taxon>Oiketicinae</taxon>
        <taxon>Eumeta</taxon>
    </lineage>
</organism>
<comment type="caution">
    <text evidence="1">The sequence shown here is derived from an EMBL/GenBank/DDBJ whole genome shotgun (WGS) entry which is preliminary data.</text>
</comment>
<keyword evidence="2" id="KW-1185">Reference proteome</keyword>
<dbReference type="Proteomes" id="UP000299102">
    <property type="component" value="Unassembled WGS sequence"/>
</dbReference>
<evidence type="ECO:0000313" key="2">
    <source>
        <dbReference type="Proteomes" id="UP000299102"/>
    </source>
</evidence>
<protein>
    <submittedName>
        <fullName evidence="1">Uncharacterized protein</fullName>
    </submittedName>
</protein>
<sequence>MALIFFASQALQRPATARCTYRNYRRRSRGRVRLVPAIGIKVCVCVRKCVRIHENVDVGGCARIATKTEEFPRDKSTRQPGTPMVFRRWIPPGALALIERRRAVIAARAALCGLQVAEFVVVESLNIA</sequence>